<dbReference type="Proteomes" id="UP001174909">
    <property type="component" value="Unassembled WGS sequence"/>
</dbReference>
<keyword evidence="2" id="KW-1185">Reference proteome</keyword>
<organism evidence="1 2">
    <name type="scientific">Geodia barretti</name>
    <name type="common">Barrett's horny sponge</name>
    <dbReference type="NCBI Taxonomy" id="519541"/>
    <lineage>
        <taxon>Eukaryota</taxon>
        <taxon>Metazoa</taxon>
        <taxon>Porifera</taxon>
        <taxon>Demospongiae</taxon>
        <taxon>Heteroscleromorpha</taxon>
        <taxon>Tetractinellida</taxon>
        <taxon>Astrophorina</taxon>
        <taxon>Geodiidae</taxon>
        <taxon>Geodia</taxon>
    </lineage>
</organism>
<gene>
    <name evidence="1" type="ORF">GBAR_LOCUS20619</name>
</gene>
<dbReference type="AlphaFoldDB" id="A0AA35SWE5"/>
<evidence type="ECO:0000313" key="2">
    <source>
        <dbReference type="Proteomes" id="UP001174909"/>
    </source>
</evidence>
<protein>
    <submittedName>
        <fullName evidence="1">Uncharacterized protein</fullName>
    </submittedName>
</protein>
<name>A0AA35SWE5_GEOBA</name>
<dbReference type="EMBL" id="CASHTH010002896">
    <property type="protein sequence ID" value="CAI8036799.1"/>
    <property type="molecule type" value="Genomic_DNA"/>
</dbReference>
<comment type="caution">
    <text evidence="1">The sequence shown here is derived from an EMBL/GenBank/DDBJ whole genome shotgun (WGS) entry which is preliminary data.</text>
</comment>
<reference evidence="1" key="1">
    <citation type="submission" date="2023-03" db="EMBL/GenBank/DDBJ databases">
        <authorList>
            <person name="Steffen K."/>
            <person name="Cardenas P."/>
        </authorList>
    </citation>
    <scope>NUCLEOTIDE SEQUENCE</scope>
</reference>
<feature type="non-terminal residue" evidence="1">
    <location>
        <position position="1"/>
    </location>
</feature>
<sequence>HAFRFGSRNWSLSHSSKERESIGGNITRCRPAIANNYNGGSGETRTVVAISQ</sequence>
<proteinExistence type="predicted"/>
<accession>A0AA35SWE5</accession>
<evidence type="ECO:0000313" key="1">
    <source>
        <dbReference type="EMBL" id="CAI8036799.1"/>
    </source>
</evidence>